<dbReference type="InterPro" id="IPR029068">
    <property type="entry name" value="Glyas_Bleomycin-R_OHBP_Dase"/>
</dbReference>
<dbReference type="Proteomes" id="UP000830116">
    <property type="component" value="Chromosome"/>
</dbReference>
<keyword evidence="3" id="KW-1185">Reference proteome</keyword>
<dbReference type="PROSITE" id="PS00018">
    <property type="entry name" value="EF_HAND_1"/>
    <property type="match status" value="1"/>
</dbReference>
<gene>
    <name evidence="2" type="ORF">MNR06_13285</name>
</gene>
<dbReference type="Gene3D" id="3.10.180.10">
    <property type="entry name" value="2,3-Dihydroxybiphenyl 1,2-Dioxygenase, domain 1"/>
    <property type="match status" value="1"/>
</dbReference>
<dbReference type="PANTHER" id="PTHR34109:SF1">
    <property type="entry name" value="VOC DOMAIN-CONTAINING PROTEIN"/>
    <property type="match status" value="1"/>
</dbReference>
<evidence type="ECO:0000313" key="2">
    <source>
        <dbReference type="EMBL" id="UOF00671.1"/>
    </source>
</evidence>
<dbReference type="PROSITE" id="PS51819">
    <property type="entry name" value="VOC"/>
    <property type="match status" value="1"/>
</dbReference>
<dbReference type="RefSeq" id="WP_243536845.1">
    <property type="nucleotide sequence ID" value="NZ_CP093442.1"/>
</dbReference>
<organism evidence="2 3">
    <name type="scientific">Bdellovibrio reynosensis</name>
    <dbReference type="NCBI Taxonomy" id="2835041"/>
    <lineage>
        <taxon>Bacteria</taxon>
        <taxon>Pseudomonadati</taxon>
        <taxon>Bdellovibrionota</taxon>
        <taxon>Bdellovibrionia</taxon>
        <taxon>Bdellovibrionales</taxon>
        <taxon>Pseudobdellovibrionaceae</taxon>
        <taxon>Bdellovibrio</taxon>
    </lineage>
</organism>
<dbReference type="CDD" id="cd07246">
    <property type="entry name" value="VOC_like"/>
    <property type="match status" value="1"/>
</dbReference>
<reference evidence="2" key="1">
    <citation type="submission" date="2022-03" db="EMBL/GenBank/DDBJ databases">
        <title>Genome Identification and Characterization of new species Bdellovibrio reynosense LBG001 sp. nov. from a Mexico soil sample.</title>
        <authorList>
            <person name="Camilli A."/>
            <person name="Ajao Y."/>
            <person name="Guo X."/>
        </authorList>
    </citation>
    <scope>NUCLEOTIDE SEQUENCE</scope>
    <source>
        <strain evidence="2">LBG001</strain>
    </source>
</reference>
<sequence>MATVKPVPIPEAPLAPYLCVRNAAQAIEFYQKAFGAKVIFRMDDPSGSGKIGHAELKIENAHIYLCDEFPEMDTRGPESIGGSPVMLHLYVKDVDAFTERAVKAGITVDRRVENQIYGDRGGKFIDPFGHIWWIASHKEDVSAEEVTRRAKKMMAQQQQQDQQ</sequence>
<name>A0ABY4CAF8_9BACT</name>
<proteinExistence type="predicted"/>
<accession>A0ABY4CAF8</accession>
<dbReference type="SUPFAM" id="SSF54593">
    <property type="entry name" value="Glyoxalase/Bleomycin resistance protein/Dihydroxybiphenyl dioxygenase"/>
    <property type="match status" value="1"/>
</dbReference>
<feature type="domain" description="VOC" evidence="1">
    <location>
        <begin position="12"/>
        <end position="137"/>
    </location>
</feature>
<dbReference type="InterPro" id="IPR037523">
    <property type="entry name" value="VOC_core"/>
</dbReference>
<evidence type="ECO:0000313" key="3">
    <source>
        <dbReference type="Proteomes" id="UP000830116"/>
    </source>
</evidence>
<evidence type="ECO:0000259" key="1">
    <source>
        <dbReference type="PROSITE" id="PS51819"/>
    </source>
</evidence>
<dbReference type="Pfam" id="PF00903">
    <property type="entry name" value="Glyoxalase"/>
    <property type="match status" value="1"/>
</dbReference>
<dbReference type="EMBL" id="CP093442">
    <property type="protein sequence ID" value="UOF00671.1"/>
    <property type="molecule type" value="Genomic_DNA"/>
</dbReference>
<dbReference type="PANTHER" id="PTHR34109">
    <property type="entry name" value="BNAUNNG04460D PROTEIN-RELATED"/>
    <property type="match status" value="1"/>
</dbReference>
<dbReference type="InterPro" id="IPR018247">
    <property type="entry name" value="EF_Hand_1_Ca_BS"/>
</dbReference>
<protein>
    <submittedName>
        <fullName evidence="2">VOC family protein</fullName>
    </submittedName>
</protein>
<dbReference type="InterPro" id="IPR004360">
    <property type="entry name" value="Glyas_Fos-R_dOase_dom"/>
</dbReference>